<evidence type="ECO:0000313" key="4">
    <source>
        <dbReference type="Proteomes" id="UP000298663"/>
    </source>
</evidence>
<feature type="signal peptide" evidence="2">
    <location>
        <begin position="1"/>
        <end position="18"/>
    </location>
</feature>
<proteinExistence type="predicted"/>
<feature type="transmembrane region" description="Helical" evidence="1">
    <location>
        <begin position="95"/>
        <end position="117"/>
    </location>
</feature>
<dbReference type="AlphaFoldDB" id="A0A4U5N1U4"/>
<sequence>MFPVELLSLLVFLELGHSAPERPKVASAVDSTKQQLNMIELDSESEPIVVPAECSDIVCNHKETFIANYACCYEDPNTLLSSRVPREQCCRKIKFWFFPVTIASVGFTLGAVFAMCFQCR</sequence>
<keyword evidence="2" id="KW-0732">Signal</keyword>
<dbReference type="EMBL" id="AZBU02000005">
    <property type="protein sequence ID" value="TKR76063.1"/>
    <property type="molecule type" value="Genomic_DNA"/>
</dbReference>
<dbReference type="OrthoDB" id="10468941at2759"/>
<name>A0A4U5N1U4_STECR</name>
<keyword evidence="4" id="KW-1185">Reference proteome</keyword>
<reference evidence="3 4" key="1">
    <citation type="journal article" date="2015" name="Genome Biol.">
        <title>Comparative genomics of Steinernema reveals deeply conserved gene regulatory networks.</title>
        <authorList>
            <person name="Dillman A.R."/>
            <person name="Macchietto M."/>
            <person name="Porter C.F."/>
            <person name="Rogers A."/>
            <person name="Williams B."/>
            <person name="Antoshechkin I."/>
            <person name="Lee M.M."/>
            <person name="Goodwin Z."/>
            <person name="Lu X."/>
            <person name="Lewis E.E."/>
            <person name="Goodrich-Blair H."/>
            <person name="Stock S.P."/>
            <person name="Adams B.J."/>
            <person name="Sternberg P.W."/>
            <person name="Mortazavi A."/>
        </authorList>
    </citation>
    <scope>NUCLEOTIDE SEQUENCE [LARGE SCALE GENOMIC DNA]</scope>
    <source>
        <strain evidence="3 4">ALL</strain>
    </source>
</reference>
<keyword evidence="1" id="KW-0812">Transmembrane</keyword>
<evidence type="ECO:0000256" key="1">
    <source>
        <dbReference type="SAM" id="Phobius"/>
    </source>
</evidence>
<keyword evidence="1" id="KW-0472">Membrane</keyword>
<protein>
    <submittedName>
        <fullName evidence="3">Uncharacterized protein</fullName>
    </submittedName>
</protein>
<feature type="chain" id="PRO_5020787100" evidence="2">
    <location>
        <begin position="19"/>
        <end position="120"/>
    </location>
</feature>
<accession>A0A4U5N1U4</accession>
<evidence type="ECO:0000313" key="3">
    <source>
        <dbReference type="EMBL" id="TKR76063.1"/>
    </source>
</evidence>
<organism evidence="3 4">
    <name type="scientific">Steinernema carpocapsae</name>
    <name type="common">Entomopathogenic nematode</name>
    <dbReference type="NCBI Taxonomy" id="34508"/>
    <lineage>
        <taxon>Eukaryota</taxon>
        <taxon>Metazoa</taxon>
        <taxon>Ecdysozoa</taxon>
        <taxon>Nematoda</taxon>
        <taxon>Chromadorea</taxon>
        <taxon>Rhabditida</taxon>
        <taxon>Tylenchina</taxon>
        <taxon>Panagrolaimomorpha</taxon>
        <taxon>Strongyloidoidea</taxon>
        <taxon>Steinernematidae</taxon>
        <taxon>Steinernema</taxon>
    </lineage>
</organism>
<evidence type="ECO:0000256" key="2">
    <source>
        <dbReference type="SAM" id="SignalP"/>
    </source>
</evidence>
<dbReference type="Proteomes" id="UP000298663">
    <property type="component" value="Unassembled WGS sequence"/>
</dbReference>
<reference evidence="3 4" key="2">
    <citation type="journal article" date="2019" name="G3 (Bethesda)">
        <title>Hybrid Assembly of the Genome of the Entomopathogenic Nematode Steinernema carpocapsae Identifies the X-Chromosome.</title>
        <authorList>
            <person name="Serra L."/>
            <person name="Macchietto M."/>
            <person name="Macias-Munoz A."/>
            <person name="McGill C.J."/>
            <person name="Rodriguez I.M."/>
            <person name="Rodriguez B."/>
            <person name="Murad R."/>
            <person name="Mortazavi A."/>
        </authorList>
    </citation>
    <scope>NUCLEOTIDE SEQUENCE [LARGE SCALE GENOMIC DNA]</scope>
    <source>
        <strain evidence="3 4">ALL</strain>
    </source>
</reference>
<gene>
    <name evidence="3" type="ORF">L596_017264</name>
</gene>
<comment type="caution">
    <text evidence="3">The sequence shown here is derived from an EMBL/GenBank/DDBJ whole genome shotgun (WGS) entry which is preliminary data.</text>
</comment>
<keyword evidence="1" id="KW-1133">Transmembrane helix</keyword>